<feature type="coiled-coil region" evidence="1">
    <location>
        <begin position="399"/>
        <end position="431"/>
    </location>
</feature>
<reference evidence="2 3" key="1">
    <citation type="submission" date="2018-10" db="EMBL/GenBank/DDBJ databases">
        <title>Draft genome sequence of the microsporidian Tubulinosema ratisbonensis.</title>
        <authorList>
            <person name="Polonais V."/>
            <person name="Peyretaillade E."/>
            <person name="Niehus S."/>
            <person name="Wawrzyniak I."/>
            <person name="Franchet A."/>
            <person name="Gaspin C."/>
            <person name="Reichstadt M."/>
            <person name="Belser C."/>
            <person name="Labadie K."/>
            <person name="Delbac F."/>
            <person name="Ferrandon D."/>
        </authorList>
    </citation>
    <scope>NUCLEOTIDE SEQUENCE [LARGE SCALE GENOMIC DNA]</scope>
    <source>
        <strain evidence="2 3">Franzen</strain>
    </source>
</reference>
<dbReference type="VEuPathDB" id="MicrosporidiaDB:TUBRATIS_16240"/>
<organism evidence="2 3">
    <name type="scientific">Tubulinosema ratisbonensis</name>
    <dbReference type="NCBI Taxonomy" id="291195"/>
    <lineage>
        <taxon>Eukaryota</taxon>
        <taxon>Fungi</taxon>
        <taxon>Fungi incertae sedis</taxon>
        <taxon>Microsporidia</taxon>
        <taxon>Tubulinosematoidea</taxon>
        <taxon>Tubulinosematidae</taxon>
        <taxon>Tubulinosema</taxon>
    </lineage>
</organism>
<protein>
    <submittedName>
        <fullName evidence="2">Uncharacterized protein</fullName>
    </submittedName>
</protein>
<comment type="caution">
    <text evidence="2">The sequence shown here is derived from an EMBL/GenBank/DDBJ whole genome shotgun (WGS) entry which is preliminary data.</text>
</comment>
<keyword evidence="3" id="KW-1185">Reference proteome</keyword>
<dbReference type="AlphaFoldDB" id="A0A437ALB6"/>
<evidence type="ECO:0000256" key="1">
    <source>
        <dbReference type="SAM" id="Coils"/>
    </source>
</evidence>
<gene>
    <name evidence="2" type="ORF">TUBRATIS_16240</name>
</gene>
<keyword evidence="1" id="KW-0175">Coiled coil</keyword>
<dbReference type="EMBL" id="RCSS01000374">
    <property type="protein sequence ID" value="RVD91904.1"/>
    <property type="molecule type" value="Genomic_DNA"/>
</dbReference>
<proteinExistence type="predicted"/>
<sequence length="436" mass="52478">MKLKYFPTNITEQLEMSCLHNQRLIYIKDNTFYMRKLADINNPIKLNYNIKNEITHLLSYKNNLISIEGNKLNILHLNYDSFVLVESVNLLNVPLKVILEEEYLIFLFLNNKIQIKKRNLENVELFCKEEIIDLFFYEQPYFLSKKGNVYKCKPFFMTKSVVCKEKLILLPNLDTSFFHQLVITKEKLVLYSSHKLFLYKKKEDVYFLDYQFINNPVNLVSYKERIFNVKEGLHDFTDGPIKLLDCKILNFYKNFFLTKNKIYFLEESHSEIINNFIMDDIFVKPYKKRTEQLLLPLKNYIFPELKNDSDIKKLLLQINNELFCEYQKIYFELQSLTETFNEKIKILFQLEQIFKDKAKEVDVLTVKVINKQKILLEKIKREEKKLPVNFDDKNIRNLINKIKERVSDLNLENKREEVNELRIINSILKKKINNEK</sequence>
<name>A0A437ALB6_9MICR</name>
<dbReference type="Proteomes" id="UP000282876">
    <property type="component" value="Unassembled WGS sequence"/>
</dbReference>
<evidence type="ECO:0000313" key="2">
    <source>
        <dbReference type="EMBL" id="RVD91904.1"/>
    </source>
</evidence>
<evidence type="ECO:0000313" key="3">
    <source>
        <dbReference type="Proteomes" id="UP000282876"/>
    </source>
</evidence>
<accession>A0A437ALB6</accession>
<dbReference type="OrthoDB" id="2191542at2759"/>